<evidence type="ECO:0000313" key="2">
    <source>
        <dbReference type="EMBL" id="WDE04777.1"/>
    </source>
</evidence>
<accession>A0AAE9Z202</accession>
<feature type="signal peptide" evidence="1">
    <location>
        <begin position="1"/>
        <end position="22"/>
    </location>
</feature>
<dbReference type="EMBL" id="CP059733">
    <property type="protein sequence ID" value="WDE04777.1"/>
    <property type="molecule type" value="Genomic_DNA"/>
</dbReference>
<reference evidence="2 3" key="1">
    <citation type="journal article" date="2015" name="Genome Announc.">
        <title>Draft Genome Sequences of Marine Isolates of Thalassomonas viridans and Thalassomonas actiniarum.</title>
        <authorList>
            <person name="Olonade I."/>
            <person name="van Zyl L.J."/>
            <person name="Trindade M."/>
        </authorList>
    </citation>
    <scope>NUCLEOTIDE SEQUENCE [LARGE SCALE GENOMIC DNA]</scope>
    <source>
        <strain evidence="2 3">XOM25</strain>
    </source>
</reference>
<dbReference type="AlphaFoldDB" id="A0AAE9Z202"/>
<evidence type="ECO:0000256" key="1">
    <source>
        <dbReference type="SAM" id="SignalP"/>
    </source>
</evidence>
<proteinExistence type="predicted"/>
<sequence>MKRFIRYATFLTLSAFSLLGNATLIGDTLSVERSYPNIGTPYNSAGIKYFDVVDGDSDLTPFSAWWSIDADAANIAIQVNNTYSRMGGSDTVFDGLLFKGFDFDISNAFLISETGGLFYDVEFGRDFIAVNMNGSLVQGQSMNIGIEFGDGVSVDEPASLAIFSLMLALLYRVRKGKAGQL</sequence>
<keyword evidence="3" id="KW-1185">Reference proteome</keyword>
<feature type="chain" id="PRO_5042145860" description="PEP-CTERM protein-sorting domain-containing protein" evidence="1">
    <location>
        <begin position="23"/>
        <end position="181"/>
    </location>
</feature>
<dbReference type="Proteomes" id="UP000032352">
    <property type="component" value="Chromosome"/>
</dbReference>
<protein>
    <recommendedName>
        <fullName evidence="4">PEP-CTERM protein-sorting domain-containing protein</fullName>
    </recommendedName>
</protein>
<gene>
    <name evidence="2" type="ORF">SG34_026265</name>
</gene>
<keyword evidence="1" id="KW-0732">Signal</keyword>
<evidence type="ECO:0000313" key="3">
    <source>
        <dbReference type="Proteomes" id="UP000032352"/>
    </source>
</evidence>
<evidence type="ECO:0008006" key="4">
    <source>
        <dbReference type="Google" id="ProtNLM"/>
    </source>
</evidence>
<name>A0AAE9Z202_9GAMM</name>
<reference evidence="2 3" key="2">
    <citation type="journal article" date="2022" name="Mar. Drugs">
        <title>Bioassay-Guided Fractionation Leads to the Detection of Cholic Acid Generated by the Rare Thalassomonas sp.</title>
        <authorList>
            <person name="Pheiffer F."/>
            <person name="Schneider Y.K."/>
            <person name="Hansen E.H."/>
            <person name="Andersen J.H."/>
            <person name="Isaksson J."/>
            <person name="Busche T."/>
            <person name="R C."/>
            <person name="Kalinowski J."/>
            <person name="Zyl L.V."/>
            <person name="Trindade M."/>
        </authorList>
    </citation>
    <scope>NUCLEOTIDE SEQUENCE [LARGE SCALE GENOMIC DNA]</scope>
    <source>
        <strain evidence="2 3">XOM25</strain>
    </source>
</reference>
<dbReference type="RefSeq" id="WP_044839601.1">
    <property type="nucleotide sequence ID" value="NZ_CP059733.1"/>
</dbReference>
<dbReference type="KEGG" id="tvd:SG34_026265"/>
<organism evidence="2 3">
    <name type="scientific">Thalassomonas viridans</name>
    <dbReference type="NCBI Taxonomy" id="137584"/>
    <lineage>
        <taxon>Bacteria</taxon>
        <taxon>Pseudomonadati</taxon>
        <taxon>Pseudomonadota</taxon>
        <taxon>Gammaproteobacteria</taxon>
        <taxon>Alteromonadales</taxon>
        <taxon>Colwelliaceae</taxon>
        <taxon>Thalassomonas</taxon>
    </lineage>
</organism>